<evidence type="ECO:0000313" key="2">
    <source>
        <dbReference type="Proteomes" id="UP000198211"/>
    </source>
</evidence>
<feature type="non-terminal residue" evidence="1">
    <location>
        <position position="1"/>
    </location>
</feature>
<proteinExistence type="predicted"/>
<dbReference type="AlphaFoldDB" id="A0A225UV41"/>
<keyword evidence="2" id="KW-1185">Reference proteome</keyword>
<gene>
    <name evidence="1" type="ORF">PHMEG_00032801</name>
</gene>
<comment type="caution">
    <text evidence="1">The sequence shown here is derived from an EMBL/GenBank/DDBJ whole genome shotgun (WGS) entry which is preliminary data.</text>
</comment>
<organism evidence="1 2">
    <name type="scientific">Phytophthora megakarya</name>
    <dbReference type="NCBI Taxonomy" id="4795"/>
    <lineage>
        <taxon>Eukaryota</taxon>
        <taxon>Sar</taxon>
        <taxon>Stramenopiles</taxon>
        <taxon>Oomycota</taxon>
        <taxon>Peronosporomycetes</taxon>
        <taxon>Peronosporales</taxon>
        <taxon>Peronosporaceae</taxon>
        <taxon>Phytophthora</taxon>
    </lineage>
</organism>
<dbReference type="Proteomes" id="UP000198211">
    <property type="component" value="Unassembled WGS sequence"/>
</dbReference>
<sequence length="116" mass="13146">ESELVVTSPSSDTILKEIIKNRLAFSIRLARLVHQKSTLLVEFAWTHLWPRCIDASVLNASRTNQMTRHRCDESIALSGAHVPWLLASGTRLLHPNTLTAILRSQCGYTIWRELGR</sequence>
<protein>
    <submittedName>
        <fullName evidence="1">Uncharacterized protein</fullName>
    </submittedName>
</protein>
<reference evidence="2" key="1">
    <citation type="submission" date="2017-03" db="EMBL/GenBank/DDBJ databases">
        <title>Phytopthora megakarya and P. palmivora, two closely related causual agents of cacao black pod achieved similar genome size and gene model numbers by different mechanisms.</title>
        <authorList>
            <person name="Ali S."/>
            <person name="Shao J."/>
            <person name="Larry D.J."/>
            <person name="Kronmiller B."/>
            <person name="Shen D."/>
            <person name="Strem M.D."/>
            <person name="Melnick R.L."/>
            <person name="Guiltinan M.J."/>
            <person name="Tyler B.M."/>
            <person name="Meinhardt L.W."/>
            <person name="Bailey B.A."/>
        </authorList>
    </citation>
    <scope>NUCLEOTIDE SEQUENCE [LARGE SCALE GENOMIC DNA]</scope>
    <source>
        <strain evidence="2">zdho120</strain>
    </source>
</reference>
<dbReference type="EMBL" id="NBNE01011172">
    <property type="protein sequence ID" value="OWY96831.1"/>
    <property type="molecule type" value="Genomic_DNA"/>
</dbReference>
<accession>A0A225UV41</accession>
<evidence type="ECO:0000313" key="1">
    <source>
        <dbReference type="EMBL" id="OWY96831.1"/>
    </source>
</evidence>
<name>A0A225UV41_9STRA</name>